<evidence type="ECO:0000313" key="5">
    <source>
        <dbReference type="Proteomes" id="UP000663583"/>
    </source>
</evidence>
<dbReference type="EMBL" id="CP065047">
    <property type="protein sequence ID" value="QPI40362.1"/>
    <property type="molecule type" value="Genomic_DNA"/>
</dbReference>
<dbReference type="RefSeq" id="WP_085074274.1">
    <property type="nucleotide sequence ID" value="NZ_BLKU01000003.1"/>
</dbReference>
<gene>
    <name evidence="3" type="ORF">I2456_13575</name>
    <name evidence="2" type="ORF">MKUB_25980</name>
</gene>
<feature type="signal peptide" evidence="1">
    <location>
        <begin position="1"/>
        <end position="20"/>
    </location>
</feature>
<protein>
    <recommendedName>
        <fullName evidence="6">Secreted protein</fullName>
    </recommendedName>
</protein>
<dbReference type="AlphaFoldDB" id="A0AAX1JIZ2"/>
<reference evidence="2 4" key="1">
    <citation type="journal article" date="2019" name="Emerg. Microbes Infect.">
        <title>Comprehensive subspecies identification of 175 nontuberculous mycobacteria species based on 7547 genomic profiles.</title>
        <authorList>
            <person name="Matsumoto Y."/>
            <person name="Kinjo T."/>
            <person name="Motooka D."/>
            <person name="Nabeya D."/>
            <person name="Jung N."/>
            <person name="Uechi K."/>
            <person name="Horii T."/>
            <person name="Iida T."/>
            <person name="Fujita J."/>
            <person name="Nakamura S."/>
        </authorList>
    </citation>
    <scope>NUCLEOTIDE SEQUENCE [LARGE SCALE GENOMIC DNA]</scope>
    <source>
        <strain evidence="2 4">JCM 13573</strain>
    </source>
</reference>
<dbReference type="Proteomes" id="UP000663583">
    <property type="component" value="Chromosome"/>
</dbReference>
<evidence type="ECO:0000313" key="3">
    <source>
        <dbReference type="EMBL" id="QPI40362.1"/>
    </source>
</evidence>
<dbReference type="EMBL" id="BLKU01000003">
    <property type="protein sequence ID" value="GFG65108.1"/>
    <property type="molecule type" value="Genomic_DNA"/>
</dbReference>
<sequence>MFTKVLVSAAMTLSFFAVGAAPTNAEPELSEPHTSPFGSLTCDCQGVPPAKGPGAADLDRGILTALSGQVDHPRDK</sequence>
<organism evidence="3 5">
    <name type="scientific">Mycobacterium kubicae</name>
    <dbReference type="NCBI Taxonomy" id="120959"/>
    <lineage>
        <taxon>Bacteria</taxon>
        <taxon>Bacillati</taxon>
        <taxon>Actinomycetota</taxon>
        <taxon>Actinomycetes</taxon>
        <taxon>Mycobacteriales</taxon>
        <taxon>Mycobacteriaceae</taxon>
        <taxon>Mycobacterium</taxon>
        <taxon>Mycobacterium simiae complex</taxon>
    </lineage>
</organism>
<evidence type="ECO:0000256" key="1">
    <source>
        <dbReference type="SAM" id="SignalP"/>
    </source>
</evidence>
<dbReference type="KEGG" id="mku:I2456_13575"/>
<accession>A0AAX1JIZ2</accession>
<name>A0AAX1JIZ2_9MYCO</name>
<reference evidence="2" key="2">
    <citation type="submission" date="2020-02" db="EMBL/GenBank/DDBJ databases">
        <authorList>
            <person name="Matsumoto Y."/>
            <person name="Kinjo T."/>
            <person name="Motooka D."/>
            <person name="Nabeya D."/>
            <person name="Jung N."/>
            <person name="Uechi K."/>
            <person name="Horii T."/>
            <person name="Iida T."/>
            <person name="Fujita J."/>
            <person name="Nakamura S."/>
        </authorList>
    </citation>
    <scope>NUCLEOTIDE SEQUENCE</scope>
    <source>
        <strain evidence="2">JCM 13573</strain>
    </source>
</reference>
<feature type="chain" id="PRO_5044004667" description="Secreted protein" evidence="1">
    <location>
        <begin position="21"/>
        <end position="76"/>
    </location>
</feature>
<dbReference type="Proteomes" id="UP000465306">
    <property type="component" value="Unassembled WGS sequence"/>
</dbReference>
<keyword evidence="1" id="KW-0732">Signal</keyword>
<proteinExistence type="predicted"/>
<keyword evidence="4" id="KW-1185">Reference proteome</keyword>
<evidence type="ECO:0008006" key="6">
    <source>
        <dbReference type="Google" id="ProtNLM"/>
    </source>
</evidence>
<evidence type="ECO:0000313" key="2">
    <source>
        <dbReference type="EMBL" id="GFG65108.1"/>
    </source>
</evidence>
<reference evidence="3" key="3">
    <citation type="submission" date="2020-11" db="EMBL/GenBank/DDBJ databases">
        <title>Intraspecies plasmid and genomic variation of Mycobacterium kubicae revealed by the complete genome sequences of two clinical isolates.</title>
        <authorList>
            <person name="Hendrix J.R."/>
            <person name="Epperson L.E."/>
            <person name="Honda J.R."/>
            <person name="Strong M."/>
        </authorList>
    </citation>
    <scope>NUCLEOTIDE SEQUENCE</scope>
    <source>
        <strain evidence="3">JCM 13573</strain>
    </source>
</reference>
<evidence type="ECO:0000313" key="4">
    <source>
        <dbReference type="Proteomes" id="UP000465306"/>
    </source>
</evidence>